<evidence type="ECO:0000256" key="8">
    <source>
        <dbReference type="ARBA" id="ARBA00022840"/>
    </source>
</evidence>
<evidence type="ECO:0000313" key="13">
    <source>
        <dbReference type="Proteomes" id="UP001244640"/>
    </source>
</evidence>
<dbReference type="Proteomes" id="UP001244640">
    <property type="component" value="Unassembled WGS sequence"/>
</dbReference>
<comment type="similarity">
    <text evidence="11">Belongs to the Thz kinase family.</text>
</comment>
<feature type="binding site" evidence="11">
    <location>
        <position position="166"/>
    </location>
    <ligand>
        <name>ATP</name>
        <dbReference type="ChEBI" id="CHEBI:30616"/>
    </ligand>
</feature>
<keyword evidence="8 11" id="KW-0067">ATP-binding</keyword>
<feature type="binding site" evidence="11">
    <location>
        <position position="119"/>
    </location>
    <ligand>
        <name>ATP</name>
        <dbReference type="ChEBI" id="CHEBI:30616"/>
    </ligand>
</feature>
<dbReference type="InterPro" id="IPR029056">
    <property type="entry name" value="Ribokinase-like"/>
</dbReference>
<protein>
    <recommendedName>
        <fullName evidence="11">Hydroxyethylthiazole kinase</fullName>
        <ecNumber evidence="11">2.7.1.50</ecNumber>
    </recommendedName>
    <alternativeName>
        <fullName evidence="11">4-methyl-5-beta-hydroxyethylthiazole kinase</fullName>
        <shortName evidence="11">TH kinase</shortName>
        <shortName evidence="11">Thz kinase</shortName>
    </alternativeName>
</protein>
<evidence type="ECO:0000256" key="3">
    <source>
        <dbReference type="ARBA" id="ARBA00004868"/>
    </source>
</evidence>
<keyword evidence="6 11" id="KW-0547">Nucleotide-binding</keyword>
<dbReference type="CDD" id="cd01170">
    <property type="entry name" value="THZ_kinase"/>
    <property type="match status" value="1"/>
</dbReference>
<keyword evidence="7 11" id="KW-0418">Kinase</keyword>
<dbReference type="HAMAP" id="MF_00228">
    <property type="entry name" value="Thz_kinase"/>
    <property type="match status" value="1"/>
</dbReference>
<sequence>MEDSIINLLEQVRIEKPLVHNITNLVVMNTTANALLALGASPVMVHSPLEVREVVDISQALVINIGTLSEHTAEAMLVATEHANTIGRPWVLDPVGAGISAFRNDLLSNLLALKPTVIRGNASEIITLYNSNQPNTKGVDSTADSKDALRFGKLLQQHTGSIICISGNIDYILSEKHTVEVYNGHPLMTQVTGLGCSATAIIGAFLAVTDRYFEAAAAGVSLLSLAGELAAQSASGPGTLQLHLYDELYRLNADRIQSSLKIKRYAH</sequence>
<evidence type="ECO:0000256" key="4">
    <source>
        <dbReference type="ARBA" id="ARBA00022679"/>
    </source>
</evidence>
<comment type="function">
    <text evidence="11">Catalyzes the phosphorylation of the hydroxyl group of 4-methyl-5-beta-hydroxyethylthiazole (THZ).</text>
</comment>
<dbReference type="SUPFAM" id="SSF53613">
    <property type="entry name" value="Ribokinase-like"/>
    <property type="match status" value="1"/>
</dbReference>
<evidence type="ECO:0000256" key="7">
    <source>
        <dbReference type="ARBA" id="ARBA00022777"/>
    </source>
</evidence>
<keyword evidence="5 11" id="KW-0479">Metal-binding</keyword>
<name>A0ABU0U4I0_9SPHI</name>
<dbReference type="RefSeq" id="WP_307185626.1">
    <property type="nucleotide sequence ID" value="NZ_JAUTBA010000001.1"/>
</dbReference>
<keyword evidence="10 11" id="KW-0784">Thiamine biosynthesis</keyword>
<evidence type="ECO:0000256" key="2">
    <source>
        <dbReference type="ARBA" id="ARBA00001946"/>
    </source>
</evidence>
<evidence type="ECO:0000256" key="1">
    <source>
        <dbReference type="ARBA" id="ARBA00001771"/>
    </source>
</evidence>
<reference evidence="12 13" key="1">
    <citation type="submission" date="2023-07" db="EMBL/GenBank/DDBJ databases">
        <title>Functional and genomic diversity of the sorghum phyllosphere microbiome.</title>
        <authorList>
            <person name="Shade A."/>
        </authorList>
    </citation>
    <scope>NUCLEOTIDE SEQUENCE [LARGE SCALE GENOMIC DNA]</scope>
    <source>
        <strain evidence="12 13">SORGH_AS_0892</strain>
    </source>
</reference>
<dbReference type="PRINTS" id="PR01099">
    <property type="entry name" value="HYETHTZKNASE"/>
</dbReference>
<evidence type="ECO:0000256" key="10">
    <source>
        <dbReference type="ARBA" id="ARBA00022977"/>
    </source>
</evidence>
<evidence type="ECO:0000256" key="11">
    <source>
        <dbReference type="HAMAP-Rule" id="MF_00228"/>
    </source>
</evidence>
<dbReference type="NCBIfam" id="NF006830">
    <property type="entry name" value="PRK09355.1"/>
    <property type="match status" value="1"/>
</dbReference>
<evidence type="ECO:0000313" key="12">
    <source>
        <dbReference type="EMBL" id="MDQ1149862.1"/>
    </source>
</evidence>
<dbReference type="GO" id="GO:0004417">
    <property type="term" value="F:hydroxyethylthiazole kinase activity"/>
    <property type="evidence" value="ECO:0007669"/>
    <property type="project" value="UniProtKB-EC"/>
</dbReference>
<dbReference type="EC" id="2.7.1.50" evidence="11"/>
<keyword evidence="9 11" id="KW-0460">Magnesium</keyword>
<comment type="cofactor">
    <cofactor evidence="2 11">
        <name>Mg(2+)</name>
        <dbReference type="ChEBI" id="CHEBI:18420"/>
    </cofactor>
</comment>
<feature type="binding site" evidence="11">
    <location>
        <position position="193"/>
    </location>
    <ligand>
        <name>substrate</name>
    </ligand>
</feature>
<dbReference type="PIRSF" id="PIRSF000513">
    <property type="entry name" value="Thz_kinase"/>
    <property type="match status" value="1"/>
</dbReference>
<feature type="binding site" evidence="11">
    <location>
        <position position="44"/>
    </location>
    <ligand>
        <name>substrate</name>
    </ligand>
</feature>
<accession>A0ABU0U4I0</accession>
<comment type="caution">
    <text evidence="12">The sequence shown here is derived from an EMBL/GenBank/DDBJ whole genome shotgun (WGS) entry which is preliminary data.</text>
</comment>
<dbReference type="Pfam" id="PF02110">
    <property type="entry name" value="HK"/>
    <property type="match status" value="1"/>
</dbReference>
<evidence type="ECO:0000256" key="6">
    <source>
        <dbReference type="ARBA" id="ARBA00022741"/>
    </source>
</evidence>
<gene>
    <name evidence="11" type="primary">thiM</name>
    <name evidence="12" type="ORF">QE382_001846</name>
</gene>
<evidence type="ECO:0000256" key="9">
    <source>
        <dbReference type="ARBA" id="ARBA00022842"/>
    </source>
</evidence>
<comment type="pathway">
    <text evidence="3 11">Cofactor biosynthesis; thiamine diphosphate biosynthesis; 4-methyl-5-(2-phosphoethyl)-thiazole from 5-(2-hydroxyethyl)-4-methylthiazole: step 1/1.</text>
</comment>
<organism evidence="12 13">
    <name type="scientific">Sphingobacterium zeae</name>
    <dbReference type="NCBI Taxonomy" id="1776859"/>
    <lineage>
        <taxon>Bacteria</taxon>
        <taxon>Pseudomonadati</taxon>
        <taxon>Bacteroidota</taxon>
        <taxon>Sphingobacteriia</taxon>
        <taxon>Sphingobacteriales</taxon>
        <taxon>Sphingobacteriaceae</taxon>
        <taxon>Sphingobacterium</taxon>
    </lineage>
</organism>
<proteinExistence type="inferred from homology"/>
<dbReference type="EMBL" id="JAUTBA010000001">
    <property type="protein sequence ID" value="MDQ1149862.1"/>
    <property type="molecule type" value="Genomic_DNA"/>
</dbReference>
<keyword evidence="13" id="KW-1185">Reference proteome</keyword>
<dbReference type="NCBIfam" id="TIGR00694">
    <property type="entry name" value="thiM"/>
    <property type="match status" value="1"/>
</dbReference>
<dbReference type="Gene3D" id="3.40.1190.20">
    <property type="match status" value="1"/>
</dbReference>
<evidence type="ECO:0000256" key="5">
    <source>
        <dbReference type="ARBA" id="ARBA00022723"/>
    </source>
</evidence>
<keyword evidence="4 11" id="KW-0808">Transferase</keyword>
<comment type="catalytic activity">
    <reaction evidence="1 11">
        <text>5-(2-hydroxyethyl)-4-methylthiazole + ATP = 4-methyl-5-(2-phosphooxyethyl)-thiazole + ADP + H(+)</text>
        <dbReference type="Rhea" id="RHEA:24212"/>
        <dbReference type="ChEBI" id="CHEBI:15378"/>
        <dbReference type="ChEBI" id="CHEBI:17957"/>
        <dbReference type="ChEBI" id="CHEBI:30616"/>
        <dbReference type="ChEBI" id="CHEBI:58296"/>
        <dbReference type="ChEBI" id="CHEBI:456216"/>
        <dbReference type="EC" id="2.7.1.50"/>
    </reaction>
</comment>
<dbReference type="InterPro" id="IPR000417">
    <property type="entry name" value="Hyethyz_kinase"/>
</dbReference>